<dbReference type="InterPro" id="IPR036396">
    <property type="entry name" value="Cyt_P450_sf"/>
</dbReference>
<reference evidence="12 13" key="1">
    <citation type="submission" date="2018-04" db="EMBL/GenBank/DDBJ databases">
        <title>The genome of golden apple snail Pomacea canaliculata provides insight into stress tolerance and invasive adaptation.</title>
        <authorList>
            <person name="Liu C."/>
            <person name="Liu B."/>
            <person name="Ren Y."/>
            <person name="Zhang Y."/>
            <person name="Wang H."/>
            <person name="Li S."/>
            <person name="Jiang F."/>
            <person name="Yin L."/>
            <person name="Zhang G."/>
            <person name="Qian W."/>
            <person name="Fan W."/>
        </authorList>
    </citation>
    <scope>NUCLEOTIDE SEQUENCE [LARGE SCALE GENOMIC DNA]</scope>
    <source>
        <strain evidence="12">SZHN2017</strain>
        <tissue evidence="12">Muscle</tissue>
    </source>
</reference>
<evidence type="ECO:0000256" key="5">
    <source>
        <dbReference type="ARBA" id="ARBA00023002"/>
    </source>
</evidence>
<dbReference type="InterPro" id="IPR050705">
    <property type="entry name" value="Cytochrome_P450_3A"/>
</dbReference>
<organism evidence="12 13">
    <name type="scientific">Pomacea canaliculata</name>
    <name type="common">Golden apple snail</name>
    <dbReference type="NCBI Taxonomy" id="400727"/>
    <lineage>
        <taxon>Eukaryota</taxon>
        <taxon>Metazoa</taxon>
        <taxon>Spiralia</taxon>
        <taxon>Lophotrochozoa</taxon>
        <taxon>Mollusca</taxon>
        <taxon>Gastropoda</taxon>
        <taxon>Caenogastropoda</taxon>
        <taxon>Architaenioglossa</taxon>
        <taxon>Ampullarioidea</taxon>
        <taxon>Ampullariidae</taxon>
        <taxon>Pomacea</taxon>
    </lineage>
</organism>
<dbReference type="AlphaFoldDB" id="A0A2T7PN21"/>
<evidence type="ECO:0000313" key="12">
    <source>
        <dbReference type="EMBL" id="PVD34819.1"/>
    </source>
</evidence>
<evidence type="ECO:0000256" key="4">
    <source>
        <dbReference type="ARBA" id="ARBA00022723"/>
    </source>
</evidence>
<feature type="binding site" description="axial binding residue" evidence="9">
    <location>
        <position position="413"/>
    </location>
    <ligand>
        <name>heme</name>
        <dbReference type="ChEBI" id="CHEBI:30413"/>
    </ligand>
    <ligandPart>
        <name>Fe</name>
        <dbReference type="ChEBI" id="CHEBI:18248"/>
    </ligandPart>
</feature>
<dbReference type="PROSITE" id="PS00086">
    <property type="entry name" value="CYTOCHROME_P450"/>
    <property type="match status" value="1"/>
</dbReference>
<dbReference type="InterPro" id="IPR001128">
    <property type="entry name" value="Cyt_P450"/>
</dbReference>
<keyword evidence="6 9" id="KW-0408">Iron</keyword>
<evidence type="ECO:0000256" key="3">
    <source>
        <dbReference type="ARBA" id="ARBA00022617"/>
    </source>
</evidence>
<feature type="transmembrane region" description="Helical" evidence="11">
    <location>
        <begin position="6"/>
        <end position="28"/>
    </location>
</feature>
<keyword evidence="13" id="KW-1185">Reference proteome</keyword>
<dbReference type="FunFam" id="1.10.630.10:FF:000182">
    <property type="entry name" value="Cytochrome P450 3A4"/>
    <property type="match status" value="1"/>
</dbReference>
<evidence type="ECO:0000256" key="6">
    <source>
        <dbReference type="ARBA" id="ARBA00023004"/>
    </source>
</evidence>
<dbReference type="InterPro" id="IPR017972">
    <property type="entry name" value="Cyt_P450_CS"/>
</dbReference>
<gene>
    <name evidence="12" type="ORF">C0Q70_06097</name>
</gene>
<proteinExistence type="inferred from homology"/>
<evidence type="ECO:0008006" key="14">
    <source>
        <dbReference type="Google" id="ProtNLM"/>
    </source>
</evidence>
<keyword evidence="7 10" id="KW-0503">Monooxygenase</keyword>
<evidence type="ECO:0000256" key="7">
    <source>
        <dbReference type="ARBA" id="ARBA00023033"/>
    </source>
</evidence>
<dbReference type="EMBL" id="PZQS01000003">
    <property type="protein sequence ID" value="PVD34819.1"/>
    <property type="molecule type" value="Genomic_DNA"/>
</dbReference>
<dbReference type="STRING" id="400727.A0A2T7PN21"/>
<dbReference type="OrthoDB" id="2789670at2759"/>
<keyword evidence="11" id="KW-1133">Transmembrane helix</keyword>
<dbReference type="GO" id="GO:0016705">
    <property type="term" value="F:oxidoreductase activity, acting on paired donors, with incorporation or reduction of molecular oxygen"/>
    <property type="evidence" value="ECO:0007669"/>
    <property type="project" value="InterPro"/>
</dbReference>
<dbReference type="GO" id="GO:0008395">
    <property type="term" value="F:steroid hydroxylase activity"/>
    <property type="evidence" value="ECO:0007669"/>
    <property type="project" value="TreeGrafter"/>
</dbReference>
<dbReference type="PRINTS" id="PR00463">
    <property type="entry name" value="EP450I"/>
</dbReference>
<dbReference type="InterPro" id="IPR002401">
    <property type="entry name" value="Cyt_P450_E_grp-I"/>
</dbReference>
<name>A0A2T7PN21_POMCA</name>
<keyword evidence="5 10" id="KW-0560">Oxidoreductase</keyword>
<accession>A0A2T7PN21</accession>
<keyword evidence="11" id="KW-0472">Membrane</keyword>
<evidence type="ECO:0000256" key="11">
    <source>
        <dbReference type="SAM" id="Phobius"/>
    </source>
</evidence>
<dbReference type="PRINTS" id="PR00385">
    <property type="entry name" value="P450"/>
</dbReference>
<dbReference type="GO" id="GO:0005506">
    <property type="term" value="F:iron ion binding"/>
    <property type="evidence" value="ECO:0007669"/>
    <property type="project" value="InterPro"/>
</dbReference>
<dbReference type="Gene3D" id="1.10.630.10">
    <property type="entry name" value="Cytochrome P450"/>
    <property type="match status" value="1"/>
</dbReference>
<keyword evidence="3 9" id="KW-0349">Heme</keyword>
<dbReference type="CDD" id="cd11055">
    <property type="entry name" value="CYP3A-like"/>
    <property type="match status" value="1"/>
</dbReference>
<evidence type="ECO:0000313" key="13">
    <source>
        <dbReference type="Proteomes" id="UP000245119"/>
    </source>
</evidence>
<keyword evidence="11" id="KW-0812">Transmembrane</keyword>
<protein>
    <recommendedName>
        <fullName evidence="14">Cytochrome P450</fullName>
    </recommendedName>
</protein>
<feature type="transmembrane region" description="Helical" evidence="11">
    <location>
        <begin position="169"/>
        <end position="188"/>
    </location>
</feature>
<comment type="similarity">
    <text evidence="2 10">Belongs to the cytochrome P450 family.</text>
</comment>
<dbReference type="GO" id="GO:0020037">
    <property type="term" value="F:heme binding"/>
    <property type="evidence" value="ECO:0007669"/>
    <property type="project" value="InterPro"/>
</dbReference>
<comment type="cofactor">
    <cofactor evidence="1 9">
        <name>heme</name>
        <dbReference type="ChEBI" id="CHEBI:30413"/>
    </cofactor>
</comment>
<dbReference type="PANTHER" id="PTHR24302:SF15">
    <property type="entry name" value="FATTY-ACID PEROXYGENASE"/>
    <property type="match status" value="1"/>
</dbReference>
<dbReference type="Proteomes" id="UP000245119">
    <property type="component" value="Linkage Group LG3"/>
</dbReference>
<evidence type="ECO:0000256" key="2">
    <source>
        <dbReference type="ARBA" id="ARBA00010617"/>
    </source>
</evidence>
<comment type="caution">
    <text evidence="12">The sequence shown here is derived from an EMBL/GenBank/DDBJ whole genome shotgun (WGS) entry which is preliminary data.</text>
</comment>
<evidence type="ECO:0000256" key="1">
    <source>
        <dbReference type="ARBA" id="ARBA00001971"/>
    </source>
</evidence>
<dbReference type="SUPFAM" id="SSF48264">
    <property type="entry name" value="Cytochrome P450"/>
    <property type="match status" value="1"/>
</dbReference>
<keyword evidence="4 9" id="KW-0479">Metal-binding</keyword>
<evidence type="ECO:0000256" key="9">
    <source>
        <dbReference type="PIRSR" id="PIRSR602401-1"/>
    </source>
</evidence>
<dbReference type="Pfam" id="PF00067">
    <property type="entry name" value="p450"/>
    <property type="match status" value="1"/>
</dbReference>
<comment type="function">
    <text evidence="8">Cytochromes P450 are a group of heme-thiolate monooxygenases. They oxidize a variety of structurally unrelated compounds, including steroids, fatty acids, and xenobiotics.</text>
</comment>
<sequence>MTDTEAGWVSLTTCLVVGVVTLAVLWLWRSCQVLMTFKRMGVPGPMPIPLFGNMLTMIRQPQEAFKFKPWSGNLLALRGDHWKHVRGILSPTFSSGKLKKMAPAIERVVLNLADNVTVKAKQGEMVELKEFCSSFAMDVFAGAAFGLQVDSVKNPKDPFIRHAHDLLFGRQWLIPILVTFPFLVPLFFRIGLTLSPKETTDFFYDVTESALKERLKEKEKFSDFLQLLVDAEKELEKQHEIDAEIDHRSQLHTSTQWTRKGLTRDEIHSNSLVFLFAGFDTVSTAMSYTLFCLAANPECLRKAQQEVDEKLGKKLADYTTANELVYLDMCLNEALRMFTPGFVVDRQCAEDTEVEGCKVPEGMLIFFPAHAIHNDPQIWPNPTKYDPERHTPEARATRHPCSFLPFGLGPRNCIGMRLAQLEIRMALAAILQRATPVLCEKSVYPPRSFEFGRITSRDGLWVKFQLRD</sequence>
<evidence type="ECO:0000256" key="10">
    <source>
        <dbReference type="RuleBase" id="RU000461"/>
    </source>
</evidence>
<evidence type="ECO:0000256" key="8">
    <source>
        <dbReference type="ARBA" id="ARBA00043906"/>
    </source>
</evidence>
<dbReference type="PANTHER" id="PTHR24302">
    <property type="entry name" value="CYTOCHROME P450 FAMILY 3"/>
    <property type="match status" value="1"/>
</dbReference>